<evidence type="ECO:0000313" key="2">
    <source>
        <dbReference type="EMBL" id="BBB30922.1"/>
    </source>
</evidence>
<dbReference type="Proteomes" id="UP000595332">
    <property type="component" value="Chromosome"/>
</dbReference>
<dbReference type="EMBL" id="AP014546">
    <property type="protein sequence ID" value="BBB30922.1"/>
    <property type="molecule type" value="Genomic_DNA"/>
</dbReference>
<gene>
    <name evidence="2" type="ORF">NEJAP_2983</name>
</gene>
<proteinExistence type="predicted"/>
<dbReference type="AlphaFoldDB" id="A0A7R6PIP6"/>
<sequence>MTRGLVFNSSPLCSQDSSTKEALKAHWLMQALPDFGIVQLTGSRADNIQAEFERALGDSVLYWHSSELFSCFAELLADTLSISTTDHAYLQHCLRKWAENDGVLWLVVDGEALSHELLMQIKEYAPLSKKGQFAIRILLRISDQKLHSRAFKPLLSVIHERVAWPELSHLHTSLSSSGQLHQPSVLSRYRATALWFCGVTVIAVGILFATQNKPVSVQRIATEMVLDAGSVELLEEQKPMAILEPISKNEVLKVSEFIKQWSSAWQAQSIDKYFSMYAQGYSAYSYMLPDEWRLWRQERLKKPTWISIEIGPIDLVRVSKAEYRASFWQLYRSDSYQDDTLKVLSLREEGGALKIIDETNQEVRLLSKE</sequence>
<dbReference type="InterPro" id="IPR056203">
    <property type="entry name" value="Cds6_C"/>
</dbReference>
<evidence type="ECO:0000313" key="3">
    <source>
        <dbReference type="Proteomes" id="UP000595332"/>
    </source>
</evidence>
<dbReference type="Pfam" id="PF24125">
    <property type="entry name" value="Cds6_C"/>
    <property type="match status" value="1"/>
</dbReference>
<keyword evidence="3" id="KW-1185">Reference proteome</keyword>
<feature type="domain" description="Cds6 C-terminal" evidence="1">
    <location>
        <begin position="254"/>
        <end position="358"/>
    </location>
</feature>
<dbReference type="KEGG" id="njp:NEJAP_2983"/>
<name>A0A7R6PIP6_9GAMM</name>
<reference evidence="2 3" key="1">
    <citation type="journal article" date="2008" name="Int. J. Syst. Evol. Microbiol.">
        <title>Neptunomonas japonica sp. nov., an Osedax japonicus symbiont-like bacterium isolated from sediment adjacent to sperm whale carcasses off Kagoshima, Japan.</title>
        <authorList>
            <person name="Miyazaki M."/>
            <person name="Nogi Y."/>
            <person name="Fujiwara Y."/>
            <person name="Kawato M."/>
            <person name="Kubokawa K."/>
            <person name="Horikoshi K."/>
        </authorList>
    </citation>
    <scope>NUCLEOTIDE SEQUENCE [LARGE SCALE GENOMIC DNA]</scope>
    <source>
        <strain evidence="2 3">JAMM 1380</strain>
    </source>
</reference>
<dbReference type="SUPFAM" id="SSF54427">
    <property type="entry name" value="NTF2-like"/>
    <property type="match status" value="1"/>
</dbReference>
<protein>
    <recommendedName>
        <fullName evidence="1">Cds6 C-terminal domain-containing protein</fullName>
    </recommendedName>
</protein>
<evidence type="ECO:0000259" key="1">
    <source>
        <dbReference type="Pfam" id="PF24125"/>
    </source>
</evidence>
<accession>A0A7R6PIP6</accession>
<dbReference type="RefSeq" id="WP_201348073.1">
    <property type="nucleotide sequence ID" value="NZ_AP014546.1"/>
</dbReference>
<organism evidence="2 3">
    <name type="scientific">Neptunomonas japonica JAMM 1380</name>
    <dbReference type="NCBI Taxonomy" id="1441457"/>
    <lineage>
        <taxon>Bacteria</taxon>
        <taxon>Pseudomonadati</taxon>
        <taxon>Pseudomonadota</taxon>
        <taxon>Gammaproteobacteria</taxon>
        <taxon>Oceanospirillales</taxon>
        <taxon>Oceanospirillaceae</taxon>
        <taxon>Neptunomonas</taxon>
    </lineage>
</organism>
<dbReference type="InterPro" id="IPR032710">
    <property type="entry name" value="NTF2-like_dom_sf"/>
</dbReference>